<keyword evidence="2" id="KW-1185">Reference proteome</keyword>
<proteinExistence type="predicted"/>
<protein>
    <submittedName>
        <fullName evidence="3">HTH OST-type domain-containing protein</fullName>
    </submittedName>
</protein>
<sequence length="84" mass="9754">MQGEINVTKRVWQHIYAVMRLFPDGMSVSDFTQCYSQMFHKSLDYKSCGCRRLLWLLLSLPDVEVVRLSDGSPGIKLIRLPNKH</sequence>
<evidence type="ECO:0000259" key="1">
    <source>
        <dbReference type="PROSITE" id="PS51644"/>
    </source>
</evidence>
<dbReference type="PROSITE" id="PS51644">
    <property type="entry name" value="HTH_OST"/>
    <property type="match status" value="1"/>
</dbReference>
<dbReference type="AlphaFoldDB" id="A0A915KVZ3"/>
<dbReference type="Gene3D" id="3.30.420.610">
    <property type="entry name" value="LOTUS domain-like"/>
    <property type="match status" value="1"/>
</dbReference>
<evidence type="ECO:0000313" key="2">
    <source>
        <dbReference type="Proteomes" id="UP000887565"/>
    </source>
</evidence>
<dbReference type="InterPro" id="IPR025605">
    <property type="entry name" value="OST-HTH/LOTUS_dom"/>
</dbReference>
<evidence type="ECO:0000313" key="3">
    <source>
        <dbReference type="WBParaSite" id="nRc.2.0.1.t42648-RA"/>
    </source>
</evidence>
<feature type="domain" description="HTH OST-type" evidence="1">
    <location>
        <begin position="7"/>
        <end position="82"/>
    </location>
</feature>
<reference evidence="3" key="1">
    <citation type="submission" date="2022-11" db="UniProtKB">
        <authorList>
            <consortium name="WormBaseParasite"/>
        </authorList>
    </citation>
    <scope>IDENTIFICATION</scope>
</reference>
<organism evidence="2 3">
    <name type="scientific">Romanomermis culicivorax</name>
    <name type="common">Nematode worm</name>
    <dbReference type="NCBI Taxonomy" id="13658"/>
    <lineage>
        <taxon>Eukaryota</taxon>
        <taxon>Metazoa</taxon>
        <taxon>Ecdysozoa</taxon>
        <taxon>Nematoda</taxon>
        <taxon>Enoplea</taxon>
        <taxon>Dorylaimia</taxon>
        <taxon>Mermithida</taxon>
        <taxon>Mermithoidea</taxon>
        <taxon>Mermithidae</taxon>
        <taxon>Romanomermis</taxon>
    </lineage>
</organism>
<dbReference type="Pfam" id="PF12872">
    <property type="entry name" value="OST-HTH"/>
    <property type="match status" value="1"/>
</dbReference>
<name>A0A915KVZ3_ROMCU</name>
<dbReference type="WBParaSite" id="nRc.2.0.1.t42648-RA">
    <property type="protein sequence ID" value="nRc.2.0.1.t42648-RA"/>
    <property type="gene ID" value="nRc.2.0.1.g42648"/>
</dbReference>
<dbReference type="InterPro" id="IPR041966">
    <property type="entry name" value="LOTUS-like"/>
</dbReference>
<accession>A0A915KVZ3</accession>
<dbReference type="Proteomes" id="UP000887565">
    <property type="component" value="Unplaced"/>
</dbReference>